<protein>
    <submittedName>
        <fullName evidence="2">Uncharacterized protein</fullName>
    </submittedName>
</protein>
<evidence type="ECO:0000313" key="3">
    <source>
        <dbReference type="Proteomes" id="UP001183607"/>
    </source>
</evidence>
<gene>
    <name evidence="2" type="ORF">RM574_25650</name>
</gene>
<evidence type="ECO:0000256" key="1">
    <source>
        <dbReference type="SAM" id="MobiDB-lite"/>
    </source>
</evidence>
<dbReference type="AlphaFoldDB" id="A0ABD5EBP3"/>
<reference evidence="3" key="1">
    <citation type="submission" date="2023-07" db="EMBL/GenBank/DDBJ databases">
        <title>30 novel species of actinomycetes from the DSMZ collection.</title>
        <authorList>
            <person name="Nouioui I."/>
        </authorList>
    </citation>
    <scope>NUCLEOTIDE SEQUENCE [LARGE SCALE GENOMIC DNA]</scope>
    <source>
        <strain evidence="3">DSM 41982</strain>
    </source>
</reference>
<organism evidence="2 3">
    <name type="scientific">Streptomyces evansiae</name>
    <dbReference type="NCBI Taxonomy" id="3075535"/>
    <lineage>
        <taxon>Bacteria</taxon>
        <taxon>Bacillati</taxon>
        <taxon>Actinomycetota</taxon>
        <taxon>Actinomycetes</taxon>
        <taxon>Kitasatosporales</taxon>
        <taxon>Streptomycetaceae</taxon>
        <taxon>Streptomyces</taxon>
    </lineage>
</organism>
<accession>A0ABD5EBP3</accession>
<dbReference type="RefSeq" id="WP_311677575.1">
    <property type="nucleotide sequence ID" value="NZ_JAVRER010000056.1"/>
</dbReference>
<dbReference type="EMBL" id="JAVRER010000056">
    <property type="protein sequence ID" value="MDT0418870.1"/>
    <property type="molecule type" value="Genomic_DNA"/>
</dbReference>
<evidence type="ECO:0000313" key="2">
    <source>
        <dbReference type="EMBL" id="MDT0418870.1"/>
    </source>
</evidence>
<feature type="region of interest" description="Disordered" evidence="1">
    <location>
        <begin position="39"/>
        <end position="72"/>
    </location>
</feature>
<sequence>MRDLLLWPLHSTRRLALTALVLLAAGTAAAVLLTAGGEAARPAAPPSPGAAPPAPPRPSASPSPTPSPTPEAEGVVGLAVRFVTAWADRSGSLDHWYRTMLVQGDVTPDFARALLTVDRERIPASRVTGPGTLTDTSGLDVGTTQVAVPTDAGPVSVRLGTDSRDVWHVRGIEPGAQARQ</sequence>
<name>A0ABD5EBP3_9ACTN</name>
<comment type="caution">
    <text evidence="2">The sequence shown here is derived from an EMBL/GenBank/DDBJ whole genome shotgun (WGS) entry which is preliminary data.</text>
</comment>
<dbReference type="Proteomes" id="UP001183607">
    <property type="component" value="Unassembled WGS sequence"/>
</dbReference>
<feature type="compositionally biased region" description="Pro residues" evidence="1">
    <location>
        <begin position="43"/>
        <end position="69"/>
    </location>
</feature>
<proteinExistence type="predicted"/>